<dbReference type="Pfam" id="PF13953">
    <property type="entry name" value="PapC_C"/>
    <property type="match status" value="1"/>
</dbReference>
<dbReference type="PANTHER" id="PTHR30451">
    <property type="entry name" value="OUTER MEMBRANE USHER PROTEIN"/>
    <property type="match status" value="1"/>
</dbReference>
<keyword evidence="6" id="KW-0732">Signal</keyword>
<dbReference type="PANTHER" id="PTHR30451:SF20">
    <property type="entry name" value="FIMBRIAE USHER"/>
    <property type="match status" value="1"/>
</dbReference>
<dbReference type="Pfam" id="PF00577">
    <property type="entry name" value="Usher"/>
    <property type="match status" value="1"/>
</dbReference>
<evidence type="ECO:0000259" key="10">
    <source>
        <dbReference type="Pfam" id="PF13953"/>
    </source>
</evidence>
<evidence type="ECO:0000256" key="6">
    <source>
        <dbReference type="ARBA" id="ARBA00022729"/>
    </source>
</evidence>
<keyword evidence="9" id="KW-1029">Fimbrium biogenesis</keyword>
<feature type="domain" description="PapC N-terminal" evidence="11">
    <location>
        <begin position="48"/>
        <end position="202"/>
    </location>
</feature>
<dbReference type="InterPro" id="IPR042186">
    <property type="entry name" value="FimD_plug_dom"/>
</dbReference>
<evidence type="ECO:0000256" key="4">
    <source>
        <dbReference type="ARBA" id="ARBA00022452"/>
    </source>
</evidence>
<evidence type="ECO:0000256" key="2">
    <source>
        <dbReference type="ARBA" id="ARBA00008064"/>
    </source>
</evidence>
<dbReference type="GO" id="GO:0009279">
    <property type="term" value="C:cell outer membrane"/>
    <property type="evidence" value="ECO:0007669"/>
    <property type="project" value="UniProtKB-SubCell"/>
</dbReference>
<dbReference type="SUPFAM" id="SSF141729">
    <property type="entry name" value="FimD N-terminal domain-like"/>
    <property type="match status" value="1"/>
</dbReference>
<keyword evidence="4" id="KW-1134">Transmembrane beta strand</keyword>
<protein>
    <submittedName>
        <fullName evidence="12">Fimbrial biogenesis outer membrane usher protein</fullName>
    </submittedName>
</protein>
<keyword evidence="5 9" id="KW-0812">Transmembrane</keyword>
<dbReference type="Gene3D" id="2.60.40.2610">
    <property type="entry name" value="Outer membrane usher protein FimD, plug domain"/>
    <property type="match status" value="1"/>
</dbReference>
<comment type="similarity">
    <text evidence="2 9">Belongs to the fimbrial export usher family.</text>
</comment>
<reference evidence="12 13" key="1">
    <citation type="submission" date="2019-09" db="EMBL/GenBank/DDBJ databases">
        <title>Draft genome sequences of 48 bacterial type strains from the CCUG.</title>
        <authorList>
            <person name="Tunovic T."/>
            <person name="Pineiro-Iglesias B."/>
            <person name="Unosson C."/>
            <person name="Inganas E."/>
            <person name="Ohlen M."/>
            <person name="Cardew S."/>
            <person name="Jensie-Markopoulos S."/>
            <person name="Salva-Serra F."/>
            <person name="Jaen-Luchoro D."/>
            <person name="Karlsson R."/>
            <person name="Svensson-Stadler L."/>
            <person name="Chun J."/>
            <person name="Moore E."/>
        </authorList>
    </citation>
    <scope>NUCLEOTIDE SEQUENCE [LARGE SCALE GENOMIC DNA]</scope>
    <source>
        <strain evidence="12 13">CCUG 65686</strain>
    </source>
</reference>
<feature type="domain" description="PapC-like C-terminal" evidence="10">
    <location>
        <begin position="784"/>
        <end position="849"/>
    </location>
</feature>
<dbReference type="FunFam" id="2.60.40.3110:FF:000001">
    <property type="entry name" value="Putative fimbrial outer membrane usher"/>
    <property type="match status" value="1"/>
</dbReference>
<proteinExistence type="inferred from homology"/>
<organism evidence="12 13">
    <name type="scientific">Burkholderia stagnalis</name>
    <dbReference type="NCBI Taxonomy" id="1503054"/>
    <lineage>
        <taxon>Bacteria</taxon>
        <taxon>Pseudomonadati</taxon>
        <taxon>Pseudomonadota</taxon>
        <taxon>Betaproteobacteria</taxon>
        <taxon>Burkholderiales</taxon>
        <taxon>Burkholderiaceae</taxon>
        <taxon>Burkholderia</taxon>
        <taxon>Burkholderia cepacia complex</taxon>
    </lineage>
</organism>
<keyword evidence="8 9" id="KW-0998">Cell outer membrane</keyword>
<dbReference type="GO" id="GO:0009297">
    <property type="term" value="P:pilus assembly"/>
    <property type="evidence" value="ECO:0007669"/>
    <property type="project" value="InterPro"/>
</dbReference>
<evidence type="ECO:0000313" key="12">
    <source>
        <dbReference type="EMBL" id="KAB0638741.1"/>
    </source>
</evidence>
<dbReference type="PROSITE" id="PS01151">
    <property type="entry name" value="FIMBRIAL_USHER"/>
    <property type="match status" value="1"/>
</dbReference>
<dbReference type="Gene3D" id="3.10.20.410">
    <property type="match status" value="1"/>
</dbReference>
<dbReference type="Proteomes" id="UP000473470">
    <property type="component" value="Unassembled WGS sequence"/>
</dbReference>
<dbReference type="EMBL" id="VZOK01000013">
    <property type="protein sequence ID" value="KAB0638741.1"/>
    <property type="molecule type" value="Genomic_DNA"/>
</dbReference>
<dbReference type="InterPro" id="IPR037224">
    <property type="entry name" value="PapC_N_sf"/>
</dbReference>
<dbReference type="AlphaFoldDB" id="A0A6L3N1P8"/>
<dbReference type="Pfam" id="PF13954">
    <property type="entry name" value="PapC_N"/>
    <property type="match status" value="1"/>
</dbReference>
<comment type="caution">
    <text evidence="12">The sequence shown here is derived from an EMBL/GenBank/DDBJ whole genome shotgun (WGS) entry which is preliminary data.</text>
</comment>
<evidence type="ECO:0000256" key="1">
    <source>
        <dbReference type="ARBA" id="ARBA00004571"/>
    </source>
</evidence>
<dbReference type="InterPro" id="IPR025885">
    <property type="entry name" value="PapC_N"/>
</dbReference>
<dbReference type="InterPro" id="IPR000015">
    <property type="entry name" value="Fimb_usher"/>
</dbReference>
<keyword evidence="3 9" id="KW-0813">Transport</keyword>
<evidence type="ECO:0000256" key="9">
    <source>
        <dbReference type="RuleBase" id="RU003884"/>
    </source>
</evidence>
<dbReference type="Gene3D" id="2.60.40.2070">
    <property type="match status" value="1"/>
</dbReference>
<evidence type="ECO:0000259" key="11">
    <source>
        <dbReference type="Pfam" id="PF13954"/>
    </source>
</evidence>
<sequence length="885" mass="94019">MASAVAFADDGRGTAGAFVHDDARDENVRAAKADDARKGAEDVPERVHFDASLLMSGADGAPVDTTQFERPDTVAPGRYQVDVLVNGQWRGVEEIEFRRIAGSEGAQPCYDRQLLTRAGIDLDKSARGQDGGTTPNQFPEGLVCEALDGFVPGASATFDNAEQKLYLTVPQYFMRLRMSTAYVDPSSWTSGVTAAMLNYNANLFSTQTQGQNLTRFYTGLNMGLNVGALRVRHNGNFTWSPHGGSRYQRGYVYGQTDVPAWRAQVLAGESATSGELFDAVSFRGVQIASDDRMLPDTQRYYTPVVRGTANSNAKVSVYQRGYLIYETTVAPGPFAIDDLQAASYGGDLNVTVTEASGEVRSFVVPFATTVQLLRPGVTRFSAMAGQAIDIGLDSGSQYVGQFTLQRGLNNVVTGYGGGAFTGNYQSVLMGAALNTEIGGFAADVTYARTSTMRGDRLNGSSIRVSYSRNLPNSGTNFSLLAYRYSTKGYLGLRDALLLNSMVERGIPADALARMRNRLDVNISQQLGQTGSLYINGSALSFWNQGGQTLSFTVGYSTQWRNMSFSASVQRVRNAVPGTTQFVGGGSSTLASLNVSIPLGRDMRRTPMFNSLATHDSNGGTHVTTGLSGRFGESGNGGYTLSGTYDGNGRTASGSGGLNYRLPAVSLGGNVGFGRGYQQASATAMGGIVLHPGGVTAGPTLGETVGIVEARDAHGAAVVNSSARVNRYGYAVVPSLIPYQLNNVDLDPKGMPDNVELKTASRSVAPRAGSVVMLSYDTLKARPLLIDSHTPDGAPLPFAARAVDVASGSTIGAVGQGSRLFIRSQSDVGQVRVEWGGKRNQQCVIDYAVPRDRLLDASYVTLIRACLPLAPLAEAGVPSIAHEEAR</sequence>
<evidence type="ECO:0000256" key="8">
    <source>
        <dbReference type="ARBA" id="ARBA00023237"/>
    </source>
</evidence>
<dbReference type="InterPro" id="IPR043142">
    <property type="entry name" value="PapC-like_C_sf"/>
</dbReference>
<comment type="subcellular location">
    <subcellularLocation>
        <location evidence="1 9">Cell outer membrane</location>
        <topology evidence="1 9">Multi-pass membrane protein</topology>
    </subcellularLocation>
</comment>
<dbReference type="Gene3D" id="2.60.40.3110">
    <property type="match status" value="1"/>
</dbReference>
<keyword evidence="7 9" id="KW-0472">Membrane</keyword>
<evidence type="ECO:0000256" key="7">
    <source>
        <dbReference type="ARBA" id="ARBA00023136"/>
    </source>
</evidence>
<accession>A0A6L3N1P8</accession>
<name>A0A6L3N1P8_9BURK</name>
<dbReference type="InterPro" id="IPR025949">
    <property type="entry name" value="PapC-like_C"/>
</dbReference>
<dbReference type="GO" id="GO:0015473">
    <property type="term" value="F:fimbrial usher porin activity"/>
    <property type="evidence" value="ECO:0007669"/>
    <property type="project" value="InterPro"/>
</dbReference>
<evidence type="ECO:0000313" key="13">
    <source>
        <dbReference type="Proteomes" id="UP000473470"/>
    </source>
</evidence>
<dbReference type="InterPro" id="IPR018030">
    <property type="entry name" value="Fimbrial_membr_usher_CS"/>
</dbReference>
<evidence type="ECO:0000256" key="3">
    <source>
        <dbReference type="ARBA" id="ARBA00022448"/>
    </source>
</evidence>
<evidence type="ECO:0000256" key="5">
    <source>
        <dbReference type="ARBA" id="ARBA00022692"/>
    </source>
</evidence>
<gene>
    <name evidence="12" type="ORF">F7R25_11520</name>
</gene>